<comment type="catalytic activity">
    <reaction evidence="7 8">
        <text>(1S,2R)-1-C-(indol-3-yl)glycerol 3-phosphate + L-serine = D-glyceraldehyde 3-phosphate + L-tryptophan + H2O</text>
        <dbReference type="Rhea" id="RHEA:10532"/>
        <dbReference type="ChEBI" id="CHEBI:15377"/>
        <dbReference type="ChEBI" id="CHEBI:33384"/>
        <dbReference type="ChEBI" id="CHEBI:57912"/>
        <dbReference type="ChEBI" id="CHEBI:58866"/>
        <dbReference type="ChEBI" id="CHEBI:59776"/>
        <dbReference type="EC" id="4.2.1.20"/>
    </reaction>
</comment>
<protein>
    <recommendedName>
        <fullName evidence="8">Tryptophan synthase alpha chain</fullName>
        <ecNumber evidence="8">4.2.1.20</ecNumber>
    </recommendedName>
</protein>
<dbReference type="AlphaFoldDB" id="A0A2P8R2D5"/>
<dbReference type="CDD" id="cd04724">
    <property type="entry name" value="Tryptophan_synthase_alpha"/>
    <property type="match status" value="1"/>
</dbReference>
<evidence type="ECO:0000313" key="10">
    <source>
        <dbReference type="EMBL" id="PSM52665.1"/>
    </source>
</evidence>
<dbReference type="PANTHER" id="PTHR43406:SF1">
    <property type="entry name" value="TRYPTOPHAN SYNTHASE ALPHA CHAIN, CHLOROPLASTIC"/>
    <property type="match status" value="1"/>
</dbReference>
<organism evidence="10 11">
    <name type="scientific">Campylobacter blaseri</name>
    <dbReference type="NCBI Taxonomy" id="2042961"/>
    <lineage>
        <taxon>Bacteria</taxon>
        <taxon>Pseudomonadati</taxon>
        <taxon>Campylobacterota</taxon>
        <taxon>Epsilonproteobacteria</taxon>
        <taxon>Campylobacterales</taxon>
        <taxon>Campylobacteraceae</taxon>
        <taxon>Campylobacter</taxon>
    </lineage>
</organism>
<proteinExistence type="inferred from homology"/>
<evidence type="ECO:0000256" key="4">
    <source>
        <dbReference type="ARBA" id="ARBA00022822"/>
    </source>
</evidence>
<sequence>MDNIQSAFKNKNANIGYIVAGYPSVEHTIEFIDNLDKSVIDLLEIGIPYSDPIADGKVILDAGLEAIENGVNTDTVFEILEKRTSKKPIVFLVYYNLIYAYGLSNFIQRSKKCGIQGFIIPDMPYEESEEMFKLCKKNDLSLIPLISVTSEHRAKKLLTRSSGFIYAIGAIGVTGGEQTPLNRLKHMVGDLKKMSDLPVAVGFGIRTNEDINITREYADGAIVGTSLVELCGKFRGEYLLEEVKELFN</sequence>
<evidence type="ECO:0000313" key="11">
    <source>
        <dbReference type="Proteomes" id="UP000240535"/>
    </source>
</evidence>
<comment type="function">
    <text evidence="8">The alpha subunit is responsible for the aldol cleavage of indoleglycerol phosphate to indole and glyceraldehyde 3-phosphate.</text>
</comment>
<evidence type="ECO:0000256" key="7">
    <source>
        <dbReference type="ARBA" id="ARBA00049047"/>
    </source>
</evidence>
<keyword evidence="11" id="KW-1185">Reference proteome</keyword>
<dbReference type="EMBL" id="PDHH01000002">
    <property type="protein sequence ID" value="PSM52665.1"/>
    <property type="molecule type" value="Genomic_DNA"/>
</dbReference>
<dbReference type="OrthoDB" id="9804578at2"/>
<dbReference type="NCBIfam" id="TIGR00262">
    <property type="entry name" value="trpA"/>
    <property type="match status" value="1"/>
</dbReference>
<evidence type="ECO:0000256" key="2">
    <source>
        <dbReference type="ARBA" id="ARBA00011270"/>
    </source>
</evidence>
<feature type="active site" description="Proton acceptor" evidence="8">
    <location>
        <position position="44"/>
    </location>
</feature>
<dbReference type="EC" id="4.2.1.20" evidence="8"/>
<evidence type="ECO:0000256" key="9">
    <source>
        <dbReference type="RuleBase" id="RU003662"/>
    </source>
</evidence>
<dbReference type="Pfam" id="PF00290">
    <property type="entry name" value="Trp_syntA"/>
    <property type="match status" value="1"/>
</dbReference>
<evidence type="ECO:0000256" key="3">
    <source>
        <dbReference type="ARBA" id="ARBA00022605"/>
    </source>
</evidence>
<accession>A0A2P8R2D5</accession>
<evidence type="ECO:0000256" key="8">
    <source>
        <dbReference type="HAMAP-Rule" id="MF_00131"/>
    </source>
</evidence>
<dbReference type="HAMAP" id="MF_00131">
    <property type="entry name" value="Trp_synth_alpha"/>
    <property type="match status" value="1"/>
</dbReference>
<dbReference type="UniPathway" id="UPA00035">
    <property type="reaction ID" value="UER00044"/>
</dbReference>
<reference evidence="11" key="1">
    <citation type="submission" date="2017-10" db="EMBL/GenBank/DDBJ databases">
        <title>Campylobacter species from seals.</title>
        <authorList>
            <person name="Gilbert M.J."/>
            <person name="Zomer A.L."/>
            <person name="Timmerman A.J."/>
            <person name="Duim B."/>
            <person name="Wagenaar J.A."/>
        </authorList>
    </citation>
    <scope>NUCLEOTIDE SEQUENCE [LARGE SCALE GENOMIC DNA]</scope>
    <source>
        <strain evidence="11">17S00004-5</strain>
    </source>
</reference>
<dbReference type="SUPFAM" id="SSF51366">
    <property type="entry name" value="Ribulose-phoshate binding barrel"/>
    <property type="match status" value="1"/>
</dbReference>
<dbReference type="RefSeq" id="WP_106870382.1">
    <property type="nucleotide sequence ID" value="NZ_CP053841.1"/>
</dbReference>
<evidence type="ECO:0000256" key="1">
    <source>
        <dbReference type="ARBA" id="ARBA00004733"/>
    </source>
</evidence>
<keyword evidence="5 8" id="KW-0057">Aromatic amino acid biosynthesis</keyword>
<evidence type="ECO:0000256" key="6">
    <source>
        <dbReference type="ARBA" id="ARBA00023239"/>
    </source>
</evidence>
<dbReference type="Gene3D" id="3.20.20.70">
    <property type="entry name" value="Aldolase class I"/>
    <property type="match status" value="1"/>
</dbReference>
<dbReference type="GO" id="GO:0005829">
    <property type="term" value="C:cytosol"/>
    <property type="evidence" value="ECO:0007669"/>
    <property type="project" value="TreeGrafter"/>
</dbReference>
<keyword evidence="4 8" id="KW-0822">Tryptophan biosynthesis</keyword>
<comment type="pathway">
    <text evidence="1 8">Amino-acid biosynthesis; L-tryptophan biosynthesis; L-tryptophan from chorismate: step 5/5.</text>
</comment>
<evidence type="ECO:0000256" key="5">
    <source>
        <dbReference type="ARBA" id="ARBA00023141"/>
    </source>
</evidence>
<comment type="similarity">
    <text evidence="8 9">Belongs to the TrpA family.</text>
</comment>
<name>A0A2P8R2D5_9BACT</name>
<comment type="caution">
    <text evidence="10">The sequence shown here is derived from an EMBL/GenBank/DDBJ whole genome shotgun (WGS) entry which is preliminary data.</text>
</comment>
<dbReference type="Proteomes" id="UP000240535">
    <property type="component" value="Unassembled WGS sequence"/>
</dbReference>
<dbReference type="PROSITE" id="PS00167">
    <property type="entry name" value="TRP_SYNTHASE_ALPHA"/>
    <property type="match status" value="1"/>
</dbReference>
<gene>
    <name evidence="8" type="primary">trpA</name>
    <name evidence="10" type="ORF">CQ405_02735</name>
</gene>
<keyword evidence="3 8" id="KW-0028">Amino-acid biosynthesis</keyword>
<feature type="active site" description="Proton acceptor" evidence="8">
    <location>
        <position position="55"/>
    </location>
</feature>
<keyword evidence="6 8" id="KW-0456">Lyase</keyword>
<dbReference type="GO" id="GO:0004834">
    <property type="term" value="F:tryptophan synthase activity"/>
    <property type="evidence" value="ECO:0007669"/>
    <property type="project" value="UniProtKB-UniRule"/>
</dbReference>
<dbReference type="InterPro" id="IPR018204">
    <property type="entry name" value="Trp_synthase_alpha_AS"/>
</dbReference>
<dbReference type="PANTHER" id="PTHR43406">
    <property type="entry name" value="TRYPTOPHAN SYNTHASE, ALPHA CHAIN"/>
    <property type="match status" value="1"/>
</dbReference>
<dbReference type="InterPro" id="IPR011060">
    <property type="entry name" value="RibuloseP-bd_barrel"/>
</dbReference>
<dbReference type="InterPro" id="IPR013785">
    <property type="entry name" value="Aldolase_TIM"/>
</dbReference>
<comment type="subunit">
    <text evidence="2 8">Tetramer of two alpha and two beta chains.</text>
</comment>
<dbReference type="InterPro" id="IPR002028">
    <property type="entry name" value="Trp_synthase_suA"/>
</dbReference>